<gene>
    <name evidence="1" type="ORF">C7S18_05600</name>
</gene>
<protein>
    <submittedName>
        <fullName evidence="1">Uncharacterized protein</fullName>
    </submittedName>
</protein>
<dbReference type="KEGG" id="xba:C7S18_05600"/>
<reference evidence="1 2" key="1">
    <citation type="submission" date="2018-03" db="EMBL/GenBank/DDBJ databases">
        <title>Ahniella affigens gen. nov., sp. nov., a gammaproteobacterium isolated from sandy soil near a stream.</title>
        <authorList>
            <person name="Ko Y."/>
            <person name="Kim J.-H."/>
        </authorList>
    </citation>
    <scope>NUCLEOTIDE SEQUENCE [LARGE SCALE GENOMIC DNA]</scope>
    <source>
        <strain evidence="1 2">D13</strain>
    </source>
</reference>
<dbReference type="Proteomes" id="UP000241074">
    <property type="component" value="Chromosome"/>
</dbReference>
<evidence type="ECO:0000313" key="2">
    <source>
        <dbReference type="Proteomes" id="UP000241074"/>
    </source>
</evidence>
<evidence type="ECO:0000313" key="1">
    <source>
        <dbReference type="EMBL" id="AVP96707.1"/>
    </source>
</evidence>
<reference evidence="1 2" key="2">
    <citation type="submission" date="2018-03" db="EMBL/GenBank/DDBJ databases">
        <authorList>
            <person name="Keele B.F."/>
        </authorList>
    </citation>
    <scope>NUCLEOTIDE SEQUENCE [LARGE SCALE GENOMIC DNA]</scope>
    <source>
        <strain evidence="1 2">D13</strain>
    </source>
</reference>
<dbReference type="RefSeq" id="WP_106890635.1">
    <property type="nucleotide sequence ID" value="NZ_CP027860.1"/>
</dbReference>
<proteinExistence type="predicted"/>
<organism evidence="1 2">
    <name type="scientific">Ahniella affigens</name>
    <dbReference type="NCBI Taxonomy" id="2021234"/>
    <lineage>
        <taxon>Bacteria</taxon>
        <taxon>Pseudomonadati</taxon>
        <taxon>Pseudomonadota</taxon>
        <taxon>Gammaproteobacteria</taxon>
        <taxon>Lysobacterales</taxon>
        <taxon>Rhodanobacteraceae</taxon>
        <taxon>Ahniella</taxon>
    </lineage>
</organism>
<dbReference type="AlphaFoldDB" id="A0A2P1PPE1"/>
<keyword evidence="2" id="KW-1185">Reference proteome</keyword>
<sequence length="216" mass="24421">MPESIAFAFPEISQRQQRTPVTEAIRAIVNLKALFVNGRTNKQLGDPDVQRELSKSVAKLLAIAIDRADSDEPFSEEWLTEARRVPIRRSNSDPMELIVRTALALIAETIRAYRSGQVQIAWTYAMDAMELCRDVSHVICFTNREFLSSQLGSRAAHAKHADARRLRDEARRLYAEGVREGSFLSKDQAAEVLTPILKKQFGQGTFRTVRKHLKNA</sequence>
<dbReference type="EMBL" id="CP027860">
    <property type="protein sequence ID" value="AVP96707.1"/>
    <property type="molecule type" value="Genomic_DNA"/>
</dbReference>
<name>A0A2P1PPE1_9GAMM</name>
<accession>A0A2P1PPE1</accession>